<keyword evidence="3" id="KW-1185">Reference proteome</keyword>
<dbReference type="RefSeq" id="WP_212921125.1">
    <property type="nucleotide sequence ID" value="NZ_BORP01000004.1"/>
</dbReference>
<proteinExistence type="predicted"/>
<dbReference type="EMBL" id="BORP01000004">
    <property type="protein sequence ID" value="GIO27647.1"/>
    <property type="molecule type" value="Genomic_DNA"/>
</dbReference>
<reference evidence="2" key="1">
    <citation type="submission" date="2021-03" db="EMBL/GenBank/DDBJ databases">
        <title>Antimicrobial resistance genes in bacteria isolated from Japanese honey, and their potential for conferring macrolide and lincosamide resistance in the American foulbrood pathogen Paenibacillus larvae.</title>
        <authorList>
            <person name="Okamoto M."/>
            <person name="Kumagai M."/>
            <person name="Kanamori H."/>
            <person name="Takamatsu D."/>
        </authorList>
    </citation>
    <scope>NUCLEOTIDE SEQUENCE</scope>
    <source>
        <strain evidence="2">J43TS3</strain>
    </source>
</reference>
<evidence type="ECO:0000313" key="3">
    <source>
        <dbReference type="Proteomes" id="UP000676917"/>
    </source>
</evidence>
<name>A0A919X7Y9_9BACI</name>
<feature type="compositionally biased region" description="Polar residues" evidence="1">
    <location>
        <begin position="60"/>
        <end position="72"/>
    </location>
</feature>
<comment type="caution">
    <text evidence="2">The sequence shown here is derived from an EMBL/GenBank/DDBJ whole genome shotgun (WGS) entry which is preliminary data.</text>
</comment>
<protein>
    <submittedName>
        <fullName evidence="2">Uncharacterized protein</fullName>
    </submittedName>
</protein>
<organism evidence="2 3">
    <name type="scientific">Ornithinibacillus bavariensis</name>
    <dbReference type="NCBI Taxonomy" id="545502"/>
    <lineage>
        <taxon>Bacteria</taxon>
        <taxon>Bacillati</taxon>
        <taxon>Bacillota</taxon>
        <taxon>Bacilli</taxon>
        <taxon>Bacillales</taxon>
        <taxon>Bacillaceae</taxon>
        <taxon>Ornithinibacillus</taxon>
    </lineage>
</organism>
<gene>
    <name evidence="2" type="ORF">J43TS3_22580</name>
</gene>
<feature type="region of interest" description="Disordered" evidence="1">
    <location>
        <begin position="53"/>
        <end position="72"/>
    </location>
</feature>
<sequence>MEMTLKELRDMGTKVKEEFNPYPSFEVNFISVYKEFESEKYIKFLDIPLEGKRKTGHATAPQNTAVNHLQYH</sequence>
<dbReference type="AlphaFoldDB" id="A0A919X7Y9"/>
<evidence type="ECO:0000313" key="2">
    <source>
        <dbReference type="EMBL" id="GIO27647.1"/>
    </source>
</evidence>
<accession>A0A919X7Y9</accession>
<evidence type="ECO:0000256" key="1">
    <source>
        <dbReference type="SAM" id="MobiDB-lite"/>
    </source>
</evidence>
<dbReference type="Proteomes" id="UP000676917">
    <property type="component" value="Unassembled WGS sequence"/>
</dbReference>